<proteinExistence type="predicted"/>
<dbReference type="Proteomes" id="UP000218231">
    <property type="component" value="Unassembled WGS sequence"/>
</dbReference>
<evidence type="ECO:0000256" key="2">
    <source>
        <dbReference type="SAM" id="Phobius"/>
    </source>
</evidence>
<reference evidence="4 5" key="1">
    <citation type="journal article" date="2017" name="Curr. Biol.">
        <title>Genome architecture and evolution of a unichromosomal asexual nematode.</title>
        <authorList>
            <person name="Fradin H."/>
            <person name="Zegar C."/>
            <person name="Gutwein M."/>
            <person name="Lucas J."/>
            <person name="Kovtun M."/>
            <person name="Corcoran D."/>
            <person name="Baugh L.R."/>
            <person name="Kiontke K."/>
            <person name="Gunsalus K."/>
            <person name="Fitch D.H."/>
            <person name="Piano F."/>
        </authorList>
    </citation>
    <scope>NUCLEOTIDE SEQUENCE [LARGE SCALE GENOMIC DNA]</scope>
    <source>
        <strain evidence="4">PF1309</strain>
    </source>
</reference>
<accession>A0A2A2J4F8</accession>
<feature type="compositionally biased region" description="Polar residues" evidence="1">
    <location>
        <begin position="38"/>
        <end position="47"/>
    </location>
</feature>
<protein>
    <recommendedName>
        <fullName evidence="6">Syndecan/Neurexin domain-containing protein</fullName>
    </recommendedName>
</protein>
<keyword evidence="2" id="KW-0472">Membrane</keyword>
<evidence type="ECO:0000256" key="3">
    <source>
        <dbReference type="SAM" id="SignalP"/>
    </source>
</evidence>
<keyword evidence="5" id="KW-1185">Reference proteome</keyword>
<dbReference type="AlphaFoldDB" id="A0A2A2J4F8"/>
<feature type="transmembrane region" description="Helical" evidence="2">
    <location>
        <begin position="91"/>
        <end position="113"/>
    </location>
</feature>
<evidence type="ECO:0000256" key="1">
    <source>
        <dbReference type="SAM" id="MobiDB-lite"/>
    </source>
</evidence>
<organism evidence="4 5">
    <name type="scientific">Diploscapter pachys</name>
    <dbReference type="NCBI Taxonomy" id="2018661"/>
    <lineage>
        <taxon>Eukaryota</taxon>
        <taxon>Metazoa</taxon>
        <taxon>Ecdysozoa</taxon>
        <taxon>Nematoda</taxon>
        <taxon>Chromadorea</taxon>
        <taxon>Rhabditida</taxon>
        <taxon>Rhabditina</taxon>
        <taxon>Rhabditomorpha</taxon>
        <taxon>Rhabditoidea</taxon>
        <taxon>Rhabditidae</taxon>
        <taxon>Diploscapter</taxon>
    </lineage>
</organism>
<gene>
    <name evidence="4" type="ORF">WR25_23858</name>
</gene>
<sequence length="128" mass="14168">MQKLFVILALIVKLTISQDYVTDGYNYFGDSITTETEPVLTNTLETSPDSESEDYPSATSSKGESSLLDDLGEDNPELKLFTTYTGEEKTIFIVCAGATFISFLVLSVCTGFTDMMKHMKAKKQRTHA</sequence>
<evidence type="ECO:0000313" key="5">
    <source>
        <dbReference type="Proteomes" id="UP000218231"/>
    </source>
</evidence>
<feature type="region of interest" description="Disordered" evidence="1">
    <location>
        <begin position="38"/>
        <end position="73"/>
    </location>
</feature>
<dbReference type="EMBL" id="LIAE01010696">
    <property type="protein sequence ID" value="PAV56557.1"/>
    <property type="molecule type" value="Genomic_DNA"/>
</dbReference>
<feature type="signal peptide" evidence="3">
    <location>
        <begin position="1"/>
        <end position="17"/>
    </location>
</feature>
<keyword evidence="2" id="KW-1133">Transmembrane helix</keyword>
<comment type="caution">
    <text evidence="4">The sequence shown here is derived from an EMBL/GenBank/DDBJ whole genome shotgun (WGS) entry which is preliminary data.</text>
</comment>
<evidence type="ECO:0000313" key="4">
    <source>
        <dbReference type="EMBL" id="PAV56557.1"/>
    </source>
</evidence>
<keyword evidence="2" id="KW-0812">Transmembrane</keyword>
<feature type="chain" id="PRO_5012087414" description="Syndecan/Neurexin domain-containing protein" evidence="3">
    <location>
        <begin position="18"/>
        <end position="128"/>
    </location>
</feature>
<keyword evidence="3" id="KW-0732">Signal</keyword>
<evidence type="ECO:0008006" key="6">
    <source>
        <dbReference type="Google" id="ProtNLM"/>
    </source>
</evidence>
<name>A0A2A2J4F8_9BILA</name>